<name>A0A917TZF7_9ACTN</name>
<dbReference type="AlphaFoldDB" id="A0A917TZF7"/>
<comment type="caution">
    <text evidence="2">The sequence shown here is derived from an EMBL/GenBank/DDBJ whole genome shotgun (WGS) entry which is preliminary data.</text>
</comment>
<dbReference type="EMBL" id="BMPI01000028">
    <property type="protein sequence ID" value="GGM46231.1"/>
    <property type="molecule type" value="Genomic_DNA"/>
</dbReference>
<evidence type="ECO:0000313" key="3">
    <source>
        <dbReference type="Proteomes" id="UP000642070"/>
    </source>
</evidence>
<sequence>MPPVRRTSTRTAIPVTLPPANRNVDPNALGGSQGQPGGSATETLTDPLNGRGAQRHGVRGGAVDESVRA</sequence>
<evidence type="ECO:0000313" key="2">
    <source>
        <dbReference type="EMBL" id="GGM46231.1"/>
    </source>
</evidence>
<keyword evidence="3" id="KW-1185">Reference proteome</keyword>
<proteinExistence type="predicted"/>
<feature type="region of interest" description="Disordered" evidence="1">
    <location>
        <begin position="1"/>
        <end position="69"/>
    </location>
</feature>
<evidence type="ECO:0000256" key="1">
    <source>
        <dbReference type="SAM" id="MobiDB-lite"/>
    </source>
</evidence>
<reference evidence="2" key="1">
    <citation type="journal article" date="2014" name="Int. J. Syst. Evol. Microbiol.">
        <title>Complete genome sequence of Corynebacterium casei LMG S-19264T (=DSM 44701T), isolated from a smear-ripened cheese.</title>
        <authorList>
            <consortium name="US DOE Joint Genome Institute (JGI-PGF)"/>
            <person name="Walter F."/>
            <person name="Albersmeier A."/>
            <person name="Kalinowski J."/>
            <person name="Ruckert C."/>
        </authorList>
    </citation>
    <scope>NUCLEOTIDE SEQUENCE</scope>
    <source>
        <strain evidence="2">JCM 19831</strain>
    </source>
</reference>
<protein>
    <submittedName>
        <fullName evidence="2">Uncharacterized protein</fullName>
    </submittedName>
</protein>
<accession>A0A917TZF7</accession>
<reference evidence="2" key="2">
    <citation type="submission" date="2020-09" db="EMBL/GenBank/DDBJ databases">
        <authorList>
            <person name="Sun Q."/>
            <person name="Ohkuma M."/>
        </authorList>
    </citation>
    <scope>NUCLEOTIDE SEQUENCE</scope>
    <source>
        <strain evidence="2">JCM 19831</strain>
    </source>
</reference>
<organism evidence="2 3">
    <name type="scientific">Dactylosporangium sucinum</name>
    <dbReference type="NCBI Taxonomy" id="1424081"/>
    <lineage>
        <taxon>Bacteria</taxon>
        <taxon>Bacillati</taxon>
        <taxon>Actinomycetota</taxon>
        <taxon>Actinomycetes</taxon>
        <taxon>Micromonosporales</taxon>
        <taxon>Micromonosporaceae</taxon>
        <taxon>Dactylosporangium</taxon>
    </lineage>
</organism>
<gene>
    <name evidence="2" type="ORF">GCM10007977_055000</name>
</gene>
<dbReference type="Proteomes" id="UP000642070">
    <property type="component" value="Unassembled WGS sequence"/>
</dbReference>